<gene>
    <name evidence="1" type="ORF">F5891DRAFT_985858</name>
</gene>
<organism evidence="1 2">
    <name type="scientific">Suillus fuscotomentosus</name>
    <dbReference type="NCBI Taxonomy" id="1912939"/>
    <lineage>
        <taxon>Eukaryota</taxon>
        <taxon>Fungi</taxon>
        <taxon>Dikarya</taxon>
        <taxon>Basidiomycota</taxon>
        <taxon>Agaricomycotina</taxon>
        <taxon>Agaricomycetes</taxon>
        <taxon>Agaricomycetidae</taxon>
        <taxon>Boletales</taxon>
        <taxon>Suillineae</taxon>
        <taxon>Suillaceae</taxon>
        <taxon>Suillus</taxon>
    </lineage>
</organism>
<comment type="caution">
    <text evidence="1">The sequence shown here is derived from an EMBL/GenBank/DDBJ whole genome shotgun (WGS) entry which is preliminary data.</text>
</comment>
<dbReference type="GeneID" id="64671960"/>
<accession>A0AAD4DTI8</accession>
<reference evidence="1" key="1">
    <citation type="journal article" date="2020" name="New Phytol.">
        <title>Comparative genomics reveals dynamic genome evolution in host specialist ectomycorrhizal fungi.</title>
        <authorList>
            <person name="Lofgren L.A."/>
            <person name="Nguyen N.H."/>
            <person name="Vilgalys R."/>
            <person name="Ruytinx J."/>
            <person name="Liao H.L."/>
            <person name="Branco S."/>
            <person name="Kuo A."/>
            <person name="LaButti K."/>
            <person name="Lipzen A."/>
            <person name="Andreopoulos W."/>
            <person name="Pangilinan J."/>
            <person name="Riley R."/>
            <person name="Hundley H."/>
            <person name="Na H."/>
            <person name="Barry K."/>
            <person name="Grigoriev I.V."/>
            <person name="Stajich J.E."/>
            <person name="Kennedy P.G."/>
        </authorList>
    </citation>
    <scope>NUCLEOTIDE SEQUENCE</scope>
    <source>
        <strain evidence="1">FC203</strain>
    </source>
</reference>
<dbReference type="Proteomes" id="UP001195769">
    <property type="component" value="Unassembled WGS sequence"/>
</dbReference>
<keyword evidence="2" id="KW-1185">Reference proteome</keyword>
<dbReference type="RefSeq" id="XP_041219090.1">
    <property type="nucleotide sequence ID" value="XM_041377662.1"/>
</dbReference>
<sequence length="514" mass="56627">MIPQEAANDALEITLADVQSLIKRCMKLKEADPETLRLSDEIARRVAKDLKLYAGNATSFSPLLLSCAAVIRQYSKGGAFENVPDWTSVAEDDPWIKDHPRFEKTVDYRPPFALDVSLLATSSTITTSPTSPPHIVPPLTTSALASTPSRADPDFIAKPVLEPRRSSRLRARQNPSCTDLDLIAKPVAQPKRPSRPRVLKNLPPLLHPAHPPLRYHHLYVAEADREHWKALSTAGDSKKGKVGDEDTDGAVVVETPKLPSSPQEPLKKKRKLMSDAPTAIIDAKPKALPSVAPDKAGLPGDDQDFRDSDIRPAEWGSDDCIATPFQHSIRFHPRKCDKCTKMDIPCIVLPDKKFGCMRLACANCDLMKVTCAIDGVGMRKRIQAKASAASLNSAEHSGTRIRKSRMISPVILNIAEEVEQQPGLLADVPIKTLAINSTSQRPERGDQFAPTNCADPEPTARDILQGIQDLGRRFDLLATNERLDTLDVRVRSVETIIHQRLDALEQRLDASDAW</sequence>
<evidence type="ECO:0000313" key="2">
    <source>
        <dbReference type="Proteomes" id="UP001195769"/>
    </source>
</evidence>
<dbReference type="EMBL" id="JABBWK010000098">
    <property type="protein sequence ID" value="KAG1893514.1"/>
    <property type="molecule type" value="Genomic_DNA"/>
</dbReference>
<dbReference type="AlphaFoldDB" id="A0AAD4DTI8"/>
<evidence type="ECO:0000313" key="1">
    <source>
        <dbReference type="EMBL" id="KAG1893514.1"/>
    </source>
</evidence>
<proteinExistence type="predicted"/>
<protein>
    <submittedName>
        <fullName evidence="1">Uncharacterized protein</fullName>
    </submittedName>
</protein>
<name>A0AAD4DTI8_9AGAM</name>